<evidence type="ECO:0000256" key="6">
    <source>
        <dbReference type="ARBA" id="ARBA00022840"/>
    </source>
</evidence>
<keyword evidence="3" id="KW-1003">Cell membrane</keyword>
<dbReference type="InterPro" id="IPR003593">
    <property type="entry name" value="AAA+_ATPase"/>
</dbReference>
<keyword evidence="7" id="KW-0408">Iron</keyword>
<evidence type="ECO:0000256" key="1">
    <source>
        <dbReference type="ARBA" id="ARBA00004202"/>
    </source>
</evidence>
<feature type="domain" description="ABC transporter" evidence="10">
    <location>
        <begin position="9"/>
        <end position="249"/>
    </location>
</feature>
<dbReference type="Gene3D" id="3.40.50.300">
    <property type="entry name" value="P-loop containing nucleotide triphosphate hydrolases"/>
    <property type="match status" value="1"/>
</dbReference>
<dbReference type="SUPFAM" id="SSF52540">
    <property type="entry name" value="P-loop containing nucleoside triphosphate hydrolases"/>
    <property type="match status" value="1"/>
</dbReference>
<evidence type="ECO:0000259" key="10">
    <source>
        <dbReference type="PROSITE" id="PS50893"/>
    </source>
</evidence>
<evidence type="ECO:0000313" key="11">
    <source>
        <dbReference type="EMBL" id="SBV90705.1"/>
    </source>
</evidence>
<evidence type="ECO:0000256" key="8">
    <source>
        <dbReference type="ARBA" id="ARBA00023065"/>
    </source>
</evidence>
<evidence type="ECO:0000256" key="7">
    <source>
        <dbReference type="ARBA" id="ARBA00023004"/>
    </source>
</evidence>
<evidence type="ECO:0000256" key="9">
    <source>
        <dbReference type="ARBA" id="ARBA00023136"/>
    </source>
</evidence>
<dbReference type="PANTHER" id="PTHR42771">
    <property type="entry name" value="IRON(3+)-HYDROXAMATE IMPORT ATP-BINDING PROTEIN FHUC"/>
    <property type="match status" value="1"/>
</dbReference>
<organism evidence="11">
    <name type="scientific">uncultured Dysgonomonas sp</name>
    <dbReference type="NCBI Taxonomy" id="206096"/>
    <lineage>
        <taxon>Bacteria</taxon>
        <taxon>Pseudomonadati</taxon>
        <taxon>Bacteroidota</taxon>
        <taxon>Bacteroidia</taxon>
        <taxon>Bacteroidales</taxon>
        <taxon>Dysgonomonadaceae</taxon>
        <taxon>Dysgonomonas</taxon>
        <taxon>environmental samples</taxon>
    </lineage>
</organism>
<keyword evidence="5" id="KW-0547">Nucleotide-binding</keyword>
<dbReference type="RefSeq" id="WP_296937893.1">
    <property type="nucleotide sequence ID" value="NZ_LT599032.1"/>
</dbReference>
<keyword evidence="6" id="KW-0067">ATP-binding</keyword>
<evidence type="ECO:0000256" key="2">
    <source>
        <dbReference type="ARBA" id="ARBA00022448"/>
    </source>
</evidence>
<dbReference type="SMART" id="SM00382">
    <property type="entry name" value="AAA"/>
    <property type="match status" value="1"/>
</dbReference>
<dbReference type="EMBL" id="FLUM01000001">
    <property type="protein sequence ID" value="SBV90705.1"/>
    <property type="molecule type" value="Genomic_DNA"/>
</dbReference>
<sequence length="339" mass="37837">MNRKAIISAHNISIGYAKTKHRGKAALYEDLSFDLYQGELVCLIGANGAGKSTLLRTISASQPSLRGNIFLENKDINAYSEKKLSQLLGLVLTDKTSAGGLLVRELVELGRYPYTGFFGQLTKEDKEIVQKAMEDVCIVHKADVYVAELSDGERQKAMIAKALAQQCPVVLLDEPTAFLDIESRIEVMNLLHNLTMNQDKTILLSTHDIDLALLLADRLWLLSREKGLTGGVTEDVVLSGTMDNFFKGDNILFDKNSGNFLPNRESRKKVHLQAEGYLYHWTQNMLERHGFGVGNEESSTLFSIIVDSAVSIRVVRKDETGQKLHNYEELSNYLSVLQL</sequence>
<evidence type="ECO:0000256" key="4">
    <source>
        <dbReference type="ARBA" id="ARBA00022496"/>
    </source>
</evidence>
<dbReference type="Pfam" id="PF00005">
    <property type="entry name" value="ABC_tran"/>
    <property type="match status" value="1"/>
</dbReference>
<accession>A0A212IUW7</accession>
<dbReference type="FunFam" id="3.40.50.300:FF:000134">
    <property type="entry name" value="Iron-enterobactin ABC transporter ATP-binding protein"/>
    <property type="match status" value="1"/>
</dbReference>
<dbReference type="InterPro" id="IPR003439">
    <property type="entry name" value="ABC_transporter-like_ATP-bd"/>
</dbReference>
<dbReference type="PANTHER" id="PTHR42771:SF2">
    <property type="entry name" value="IRON(3+)-HYDROXAMATE IMPORT ATP-BINDING PROTEIN FHUC"/>
    <property type="match status" value="1"/>
</dbReference>
<keyword evidence="4" id="KW-0410">Iron transport</keyword>
<name>A0A212IUW7_9BACT</name>
<evidence type="ECO:0000256" key="5">
    <source>
        <dbReference type="ARBA" id="ARBA00022741"/>
    </source>
</evidence>
<reference evidence="11" key="1">
    <citation type="submission" date="2016-04" db="EMBL/GenBank/DDBJ databases">
        <authorList>
            <person name="Evans L.H."/>
            <person name="Alamgir A."/>
            <person name="Owens N."/>
            <person name="Weber N.D."/>
            <person name="Virtaneva K."/>
            <person name="Barbian K."/>
            <person name="Babar A."/>
            <person name="Rosenke K."/>
        </authorList>
    </citation>
    <scope>NUCLEOTIDE SEQUENCE</scope>
    <source>
        <strain evidence="11">86-1</strain>
    </source>
</reference>
<keyword evidence="8" id="KW-0406">Ion transport</keyword>
<keyword evidence="9" id="KW-0472">Membrane</keyword>
<dbReference type="InterPro" id="IPR027417">
    <property type="entry name" value="P-loop_NTPase"/>
</dbReference>
<comment type="subcellular location">
    <subcellularLocation>
        <location evidence="1">Cell membrane</location>
        <topology evidence="1">Peripheral membrane protein</topology>
    </subcellularLocation>
</comment>
<gene>
    <name evidence="11" type="ORF">KL86DYS1_10143</name>
</gene>
<proteinExistence type="predicted"/>
<dbReference type="PROSITE" id="PS50893">
    <property type="entry name" value="ABC_TRANSPORTER_2"/>
    <property type="match status" value="1"/>
</dbReference>
<dbReference type="GO" id="GO:0005524">
    <property type="term" value="F:ATP binding"/>
    <property type="evidence" value="ECO:0007669"/>
    <property type="project" value="UniProtKB-KW"/>
</dbReference>
<dbReference type="InterPro" id="IPR051535">
    <property type="entry name" value="Siderophore_ABC-ATPase"/>
</dbReference>
<dbReference type="CDD" id="cd03214">
    <property type="entry name" value="ABC_Iron-Siderophores_B12_Hemin"/>
    <property type="match status" value="1"/>
</dbReference>
<keyword evidence="2" id="KW-0813">Transport</keyword>
<dbReference type="GO" id="GO:0016887">
    <property type="term" value="F:ATP hydrolysis activity"/>
    <property type="evidence" value="ECO:0007669"/>
    <property type="project" value="InterPro"/>
</dbReference>
<dbReference type="AlphaFoldDB" id="A0A212IUW7"/>
<evidence type="ECO:0000256" key="3">
    <source>
        <dbReference type="ARBA" id="ARBA00022475"/>
    </source>
</evidence>
<dbReference type="GO" id="GO:0006826">
    <property type="term" value="P:iron ion transport"/>
    <property type="evidence" value="ECO:0007669"/>
    <property type="project" value="UniProtKB-KW"/>
</dbReference>
<protein>
    <recommendedName>
        <fullName evidence="10">ABC transporter domain-containing protein</fullName>
    </recommendedName>
</protein>
<dbReference type="GO" id="GO:0005886">
    <property type="term" value="C:plasma membrane"/>
    <property type="evidence" value="ECO:0007669"/>
    <property type="project" value="UniProtKB-SubCell"/>
</dbReference>